<proteinExistence type="predicted"/>
<dbReference type="EMBL" id="JAPEUX010000002">
    <property type="protein sequence ID" value="KAJ4358287.1"/>
    <property type="molecule type" value="Genomic_DNA"/>
</dbReference>
<dbReference type="OrthoDB" id="3921377at2759"/>
<reference evidence="2" key="1">
    <citation type="submission" date="2022-10" db="EMBL/GenBank/DDBJ databases">
        <title>Tapping the CABI collections for fungal endophytes: first genome assemblies for Collariella, Neodidymelliopsis, Ascochyta clinopodiicola, Didymella pomorum, Didymosphaeria variabile, Neocosmospora piperis and Neocucurbitaria cava.</title>
        <authorList>
            <person name="Hill R."/>
        </authorList>
    </citation>
    <scope>NUCLEOTIDE SEQUENCE</scope>
    <source>
        <strain evidence="2">IMI 356815</strain>
    </source>
</reference>
<feature type="region of interest" description="Disordered" evidence="1">
    <location>
        <begin position="1"/>
        <end position="150"/>
    </location>
</feature>
<gene>
    <name evidence="2" type="ORF">N0V89_002867</name>
</gene>
<protein>
    <submittedName>
        <fullName evidence="2">Uncharacterized protein</fullName>
    </submittedName>
</protein>
<feature type="compositionally biased region" description="Basic and acidic residues" evidence="1">
    <location>
        <begin position="95"/>
        <end position="113"/>
    </location>
</feature>
<evidence type="ECO:0000313" key="2">
    <source>
        <dbReference type="EMBL" id="KAJ4358287.1"/>
    </source>
</evidence>
<organism evidence="2 3">
    <name type="scientific">Didymosphaeria variabile</name>
    <dbReference type="NCBI Taxonomy" id="1932322"/>
    <lineage>
        <taxon>Eukaryota</taxon>
        <taxon>Fungi</taxon>
        <taxon>Dikarya</taxon>
        <taxon>Ascomycota</taxon>
        <taxon>Pezizomycotina</taxon>
        <taxon>Dothideomycetes</taxon>
        <taxon>Pleosporomycetidae</taxon>
        <taxon>Pleosporales</taxon>
        <taxon>Massarineae</taxon>
        <taxon>Didymosphaeriaceae</taxon>
        <taxon>Didymosphaeria</taxon>
    </lineage>
</organism>
<dbReference type="GeneID" id="80906397"/>
<name>A0A9W8XSG6_9PLEO</name>
<keyword evidence="3" id="KW-1185">Reference proteome</keyword>
<evidence type="ECO:0000313" key="3">
    <source>
        <dbReference type="Proteomes" id="UP001140513"/>
    </source>
</evidence>
<comment type="caution">
    <text evidence="2">The sequence shown here is derived from an EMBL/GenBank/DDBJ whole genome shotgun (WGS) entry which is preliminary data.</text>
</comment>
<dbReference type="AlphaFoldDB" id="A0A9W8XSG6"/>
<feature type="compositionally biased region" description="Polar residues" evidence="1">
    <location>
        <begin position="13"/>
        <end position="29"/>
    </location>
</feature>
<sequence>MSARSFGTLIDSEPSTPAYSPRQGSNWDDSTLVLLPHVKSGEATPREPTWDMLVPLQKPPKKRFSRHKSKTLISKDMPAHASLSSHPVVSIQEEQPQKENHPPAEEEREKKDEEEQPAQSDPLGKLTSRMKSLLKRKNPGEKKEKRKRNYYELDRVETVHWTEL</sequence>
<dbReference type="Proteomes" id="UP001140513">
    <property type="component" value="Unassembled WGS sequence"/>
</dbReference>
<dbReference type="RefSeq" id="XP_056075146.1">
    <property type="nucleotide sequence ID" value="XM_056211673.1"/>
</dbReference>
<accession>A0A9W8XSG6</accession>
<feature type="compositionally biased region" description="Basic residues" evidence="1">
    <location>
        <begin position="59"/>
        <end position="70"/>
    </location>
</feature>
<evidence type="ECO:0000256" key="1">
    <source>
        <dbReference type="SAM" id="MobiDB-lite"/>
    </source>
</evidence>
<feature type="compositionally biased region" description="Basic and acidic residues" evidence="1">
    <location>
        <begin position="138"/>
        <end position="150"/>
    </location>
</feature>